<protein>
    <submittedName>
        <fullName evidence="1">Uncharacterized protein</fullName>
    </submittedName>
</protein>
<dbReference type="Proteomes" id="UP001054252">
    <property type="component" value="Unassembled WGS sequence"/>
</dbReference>
<accession>A0AAV5LZS0</accession>
<proteinExistence type="predicted"/>
<comment type="caution">
    <text evidence="1">The sequence shown here is derived from an EMBL/GenBank/DDBJ whole genome shotgun (WGS) entry which is preliminary data.</text>
</comment>
<sequence>MVCLKGGSSLQSSPRQRKGWYLAADSLVQNLITIITTREKWEDIQTYWCGFDPTKQELRSSAMAVASWTEGSSLSY</sequence>
<name>A0AAV5LZS0_9ROSI</name>
<gene>
    <name evidence="1" type="ORF">SLEP1_g50284</name>
</gene>
<dbReference type="AlphaFoldDB" id="A0AAV5LZS0"/>
<organism evidence="1 2">
    <name type="scientific">Rubroshorea leprosula</name>
    <dbReference type="NCBI Taxonomy" id="152421"/>
    <lineage>
        <taxon>Eukaryota</taxon>
        <taxon>Viridiplantae</taxon>
        <taxon>Streptophyta</taxon>
        <taxon>Embryophyta</taxon>
        <taxon>Tracheophyta</taxon>
        <taxon>Spermatophyta</taxon>
        <taxon>Magnoliopsida</taxon>
        <taxon>eudicotyledons</taxon>
        <taxon>Gunneridae</taxon>
        <taxon>Pentapetalae</taxon>
        <taxon>rosids</taxon>
        <taxon>malvids</taxon>
        <taxon>Malvales</taxon>
        <taxon>Dipterocarpaceae</taxon>
        <taxon>Rubroshorea</taxon>
    </lineage>
</organism>
<reference evidence="1 2" key="1">
    <citation type="journal article" date="2021" name="Commun. Biol.">
        <title>The genome of Shorea leprosula (Dipterocarpaceae) highlights the ecological relevance of drought in aseasonal tropical rainforests.</title>
        <authorList>
            <person name="Ng K.K.S."/>
            <person name="Kobayashi M.J."/>
            <person name="Fawcett J.A."/>
            <person name="Hatakeyama M."/>
            <person name="Paape T."/>
            <person name="Ng C.H."/>
            <person name="Ang C.C."/>
            <person name="Tnah L.H."/>
            <person name="Lee C.T."/>
            <person name="Nishiyama T."/>
            <person name="Sese J."/>
            <person name="O'Brien M.J."/>
            <person name="Copetti D."/>
            <person name="Mohd Noor M.I."/>
            <person name="Ong R.C."/>
            <person name="Putra M."/>
            <person name="Sireger I.Z."/>
            <person name="Indrioko S."/>
            <person name="Kosugi Y."/>
            <person name="Izuno A."/>
            <person name="Isagi Y."/>
            <person name="Lee S.L."/>
            <person name="Shimizu K.K."/>
        </authorList>
    </citation>
    <scope>NUCLEOTIDE SEQUENCE [LARGE SCALE GENOMIC DNA]</scope>
    <source>
        <strain evidence="1">214</strain>
    </source>
</reference>
<evidence type="ECO:0000313" key="2">
    <source>
        <dbReference type="Proteomes" id="UP001054252"/>
    </source>
</evidence>
<evidence type="ECO:0000313" key="1">
    <source>
        <dbReference type="EMBL" id="GKV42931.1"/>
    </source>
</evidence>
<keyword evidence="2" id="KW-1185">Reference proteome</keyword>
<dbReference type="EMBL" id="BPVZ01000163">
    <property type="protein sequence ID" value="GKV42931.1"/>
    <property type="molecule type" value="Genomic_DNA"/>
</dbReference>